<dbReference type="Gene3D" id="3.20.20.80">
    <property type="entry name" value="Glycosidases"/>
    <property type="match status" value="1"/>
</dbReference>
<dbReference type="InterPro" id="IPR017853">
    <property type="entry name" value="GH"/>
</dbReference>
<dbReference type="PRINTS" id="PR00131">
    <property type="entry name" value="GLHYDRLASE1"/>
</dbReference>
<proteinExistence type="inferred from homology"/>
<organism evidence="3 4">
    <name type="scientific">Lactobacillus colini</name>
    <dbReference type="NCBI Taxonomy" id="1819254"/>
    <lineage>
        <taxon>Bacteria</taxon>
        <taxon>Bacillati</taxon>
        <taxon>Bacillota</taxon>
        <taxon>Bacilli</taxon>
        <taxon>Lactobacillales</taxon>
        <taxon>Lactobacillaceae</taxon>
        <taxon>Lactobacillus</taxon>
    </lineage>
</organism>
<name>A0ABS4MGQ6_9LACO</name>
<dbReference type="PANTHER" id="PTHR10353">
    <property type="entry name" value="GLYCOSYL HYDROLASE"/>
    <property type="match status" value="1"/>
</dbReference>
<dbReference type="PROSITE" id="PS00653">
    <property type="entry name" value="GLYCOSYL_HYDROL_F1_2"/>
    <property type="match status" value="1"/>
</dbReference>
<dbReference type="GO" id="GO:0008706">
    <property type="term" value="F:6-phospho-beta-glucosidase activity"/>
    <property type="evidence" value="ECO:0007669"/>
    <property type="project" value="UniProtKB-EC"/>
</dbReference>
<gene>
    <name evidence="3" type="ORF">J2Z60_002076</name>
</gene>
<protein>
    <submittedName>
        <fullName evidence="3">6-phospho-beta-glucosidase</fullName>
        <ecNumber evidence="3">3.2.1.86</ecNumber>
    </submittedName>
</protein>
<dbReference type="InterPro" id="IPR033132">
    <property type="entry name" value="GH_1_N_CS"/>
</dbReference>
<evidence type="ECO:0000256" key="1">
    <source>
        <dbReference type="ARBA" id="ARBA00023295"/>
    </source>
</evidence>
<reference evidence="3 4" key="1">
    <citation type="submission" date="2021-03" db="EMBL/GenBank/DDBJ databases">
        <title>Genomic Encyclopedia of Type Strains, Phase IV (KMG-IV): sequencing the most valuable type-strain genomes for metagenomic binning, comparative biology and taxonomic classification.</title>
        <authorList>
            <person name="Goeker M."/>
        </authorList>
    </citation>
    <scope>NUCLEOTIDE SEQUENCE [LARGE SCALE GENOMIC DNA]</scope>
    <source>
        <strain evidence="3 4">DSM 101872</strain>
    </source>
</reference>
<dbReference type="RefSeq" id="WP_209687598.1">
    <property type="nucleotide sequence ID" value="NZ_JAGGLU010000017.1"/>
</dbReference>
<keyword evidence="1 3" id="KW-0326">Glycosidase</keyword>
<evidence type="ECO:0000256" key="2">
    <source>
        <dbReference type="RuleBase" id="RU003690"/>
    </source>
</evidence>
<accession>A0ABS4MGQ6</accession>
<dbReference type="SUPFAM" id="SSF51445">
    <property type="entry name" value="(Trans)glycosidases"/>
    <property type="match status" value="1"/>
</dbReference>
<dbReference type="EC" id="3.2.1.86" evidence="3"/>
<keyword evidence="4" id="KW-1185">Reference proteome</keyword>
<dbReference type="Proteomes" id="UP001519292">
    <property type="component" value="Unassembled WGS sequence"/>
</dbReference>
<dbReference type="Pfam" id="PF00232">
    <property type="entry name" value="Glyco_hydro_1"/>
    <property type="match status" value="1"/>
</dbReference>
<dbReference type="InterPro" id="IPR001360">
    <property type="entry name" value="Glyco_hydro_1"/>
</dbReference>
<evidence type="ECO:0000313" key="3">
    <source>
        <dbReference type="EMBL" id="MBP2058885.1"/>
    </source>
</evidence>
<evidence type="ECO:0000313" key="4">
    <source>
        <dbReference type="Proteomes" id="UP001519292"/>
    </source>
</evidence>
<dbReference type="PANTHER" id="PTHR10353:SF122">
    <property type="entry name" value="6-PHOSPHO-BETA-GLUCOSIDASE ASCB-RELATED"/>
    <property type="match status" value="1"/>
</dbReference>
<dbReference type="EMBL" id="JAGGLU010000017">
    <property type="protein sequence ID" value="MBP2058885.1"/>
    <property type="molecule type" value="Genomic_DNA"/>
</dbReference>
<comment type="caution">
    <text evidence="3">The sequence shown here is derived from an EMBL/GenBank/DDBJ whole genome shotgun (WGS) entry which is preliminary data.</text>
</comment>
<keyword evidence="3" id="KW-0378">Hydrolase</keyword>
<sequence>MNEKFLWGGSTSAFQFEGGGTEYNKGKSIYDIREEKTGVKYSIASDFYHHYKEDIKLMHEMGFKAFRMSIAWTRIYPNGYEDNPNEKGIQFYKRIFQELKKYNIEPVVTLFHWDMPEYLVMKYDGFKSRKTVECFIKYAKTCFEQFGDLVKYWLTLNENNLSMLIPWMYIYDKDRYKNSNTQQLAWDCYYNSLLCHFNAVKLCHEIIPEAKIGNMTASALAYPLTPKPEDILATDQHNQETMWDDLDILTTGVINSSFIDRMKDKNITITLNKDDAKLMVDPKSKIDFISFSYYYSLCIQDKTNIKNSNAETMQMLYAGFYNPYLKKTDFGWQIDPIGIRIFMNMTYNKYHLPLMVVENGMGTENEILTSDYRIHDDYRIDYLRSHIRAVKETVDIDHIPVWGYLPWGCIDLLSASGNYKKRYGFIYVDFEHKLERYKKDSFYWYKNVIASNGKELG</sequence>
<comment type="similarity">
    <text evidence="2">Belongs to the glycosyl hydrolase 1 family.</text>
</comment>